<dbReference type="GO" id="GO:0005634">
    <property type="term" value="C:nucleus"/>
    <property type="evidence" value="ECO:0007669"/>
    <property type="project" value="TreeGrafter"/>
</dbReference>
<name>A0A922CVR6_MANSE</name>
<accession>A0A922CVR6</accession>
<dbReference type="Proteomes" id="UP000791440">
    <property type="component" value="Unassembled WGS sequence"/>
</dbReference>
<gene>
    <name evidence="3" type="ORF">O3G_MSEX011519</name>
</gene>
<dbReference type="InterPro" id="IPR001656">
    <property type="entry name" value="PsdUridine_synth_TruD"/>
</dbReference>
<protein>
    <submittedName>
        <fullName evidence="3">Uncharacterized protein</fullName>
    </submittedName>
</protein>
<evidence type="ECO:0000256" key="2">
    <source>
        <dbReference type="SAM" id="MobiDB-lite"/>
    </source>
</evidence>
<dbReference type="PANTHER" id="PTHR13326">
    <property type="entry name" value="TRNA PSEUDOURIDINE SYNTHASE D"/>
    <property type="match status" value="1"/>
</dbReference>
<dbReference type="GO" id="GO:0003723">
    <property type="term" value="F:RNA binding"/>
    <property type="evidence" value="ECO:0007669"/>
    <property type="project" value="InterPro"/>
</dbReference>
<dbReference type="EMBL" id="JH668631">
    <property type="protein sequence ID" value="KAG6459663.1"/>
    <property type="molecule type" value="Genomic_DNA"/>
</dbReference>
<feature type="compositionally biased region" description="Basic and acidic residues" evidence="2">
    <location>
        <begin position="91"/>
        <end position="131"/>
    </location>
</feature>
<reference evidence="3" key="1">
    <citation type="journal article" date="2016" name="Insect Biochem. Mol. Biol.">
        <title>Multifaceted biological insights from a draft genome sequence of the tobacco hornworm moth, Manduca sexta.</title>
        <authorList>
            <person name="Kanost M.R."/>
            <person name="Arrese E.L."/>
            <person name="Cao X."/>
            <person name="Chen Y.R."/>
            <person name="Chellapilla S."/>
            <person name="Goldsmith M.R."/>
            <person name="Grosse-Wilde E."/>
            <person name="Heckel D.G."/>
            <person name="Herndon N."/>
            <person name="Jiang H."/>
            <person name="Papanicolaou A."/>
            <person name="Qu J."/>
            <person name="Soulages J.L."/>
            <person name="Vogel H."/>
            <person name="Walters J."/>
            <person name="Waterhouse R.M."/>
            <person name="Ahn S.J."/>
            <person name="Almeida F.C."/>
            <person name="An C."/>
            <person name="Aqrawi P."/>
            <person name="Bretschneider A."/>
            <person name="Bryant W.B."/>
            <person name="Bucks S."/>
            <person name="Chao H."/>
            <person name="Chevignon G."/>
            <person name="Christen J.M."/>
            <person name="Clarke D.F."/>
            <person name="Dittmer N.T."/>
            <person name="Ferguson L.C.F."/>
            <person name="Garavelou S."/>
            <person name="Gordon K.H.J."/>
            <person name="Gunaratna R.T."/>
            <person name="Han Y."/>
            <person name="Hauser F."/>
            <person name="He Y."/>
            <person name="Heidel-Fischer H."/>
            <person name="Hirsh A."/>
            <person name="Hu Y."/>
            <person name="Jiang H."/>
            <person name="Kalra D."/>
            <person name="Klinner C."/>
            <person name="Konig C."/>
            <person name="Kovar C."/>
            <person name="Kroll A.R."/>
            <person name="Kuwar S.S."/>
            <person name="Lee S.L."/>
            <person name="Lehman R."/>
            <person name="Li K."/>
            <person name="Li Z."/>
            <person name="Liang H."/>
            <person name="Lovelace S."/>
            <person name="Lu Z."/>
            <person name="Mansfield J.H."/>
            <person name="McCulloch K.J."/>
            <person name="Mathew T."/>
            <person name="Morton B."/>
            <person name="Muzny D.M."/>
            <person name="Neunemann D."/>
            <person name="Ongeri F."/>
            <person name="Pauchet Y."/>
            <person name="Pu L.L."/>
            <person name="Pyrousis I."/>
            <person name="Rao X.J."/>
            <person name="Redding A."/>
            <person name="Roesel C."/>
            <person name="Sanchez-Gracia A."/>
            <person name="Schaack S."/>
            <person name="Shukla A."/>
            <person name="Tetreau G."/>
            <person name="Wang Y."/>
            <person name="Xiong G.H."/>
            <person name="Traut W."/>
            <person name="Walsh T.K."/>
            <person name="Worley K.C."/>
            <person name="Wu D."/>
            <person name="Wu W."/>
            <person name="Wu Y.Q."/>
            <person name="Zhang X."/>
            <person name="Zou Z."/>
            <person name="Zucker H."/>
            <person name="Briscoe A.D."/>
            <person name="Burmester T."/>
            <person name="Clem R.J."/>
            <person name="Feyereisen R."/>
            <person name="Grimmelikhuijzen C.J.P."/>
            <person name="Hamodrakas S.J."/>
            <person name="Hansson B.S."/>
            <person name="Huguet E."/>
            <person name="Jermiin L.S."/>
            <person name="Lan Q."/>
            <person name="Lehman H.K."/>
            <person name="Lorenzen M."/>
            <person name="Merzendorfer H."/>
            <person name="Michalopoulos I."/>
            <person name="Morton D.B."/>
            <person name="Muthukrishnan S."/>
            <person name="Oakeshott J.G."/>
            <person name="Palmer W."/>
            <person name="Park Y."/>
            <person name="Passarelli A.L."/>
            <person name="Rozas J."/>
            <person name="Schwartz L.M."/>
            <person name="Smith W."/>
            <person name="Southgate A."/>
            <person name="Vilcinskas A."/>
            <person name="Vogt R."/>
            <person name="Wang P."/>
            <person name="Werren J."/>
            <person name="Yu X.Q."/>
            <person name="Zhou J.J."/>
            <person name="Brown S.J."/>
            <person name="Scherer S.E."/>
            <person name="Richards S."/>
            <person name="Blissard G.W."/>
        </authorList>
    </citation>
    <scope>NUCLEOTIDE SEQUENCE</scope>
</reference>
<evidence type="ECO:0000313" key="4">
    <source>
        <dbReference type="Proteomes" id="UP000791440"/>
    </source>
</evidence>
<dbReference type="AlphaFoldDB" id="A0A922CVR6"/>
<feature type="region of interest" description="Disordered" evidence="2">
    <location>
        <begin position="88"/>
        <end position="195"/>
    </location>
</feature>
<reference evidence="3" key="2">
    <citation type="submission" date="2020-12" db="EMBL/GenBank/DDBJ databases">
        <authorList>
            <person name="Kanost M."/>
        </authorList>
    </citation>
    <scope>NUCLEOTIDE SEQUENCE</scope>
</reference>
<keyword evidence="4" id="KW-1185">Reference proteome</keyword>
<evidence type="ECO:0000313" key="3">
    <source>
        <dbReference type="EMBL" id="KAG6459663.1"/>
    </source>
</evidence>
<evidence type="ECO:0000256" key="1">
    <source>
        <dbReference type="ARBA" id="ARBA00022694"/>
    </source>
</evidence>
<comment type="caution">
    <text evidence="3">The sequence shown here is derived from an EMBL/GenBank/DDBJ whole genome shotgun (WGS) entry which is preliminary data.</text>
</comment>
<dbReference type="GO" id="GO:0008033">
    <property type="term" value="P:tRNA processing"/>
    <property type="evidence" value="ECO:0007669"/>
    <property type="project" value="UniProtKB-KW"/>
</dbReference>
<dbReference type="PANTHER" id="PTHR13326:SF31">
    <property type="entry name" value="PSEUDOURIDYLATE SYNTHASE 7 HOMOLOG"/>
    <property type="match status" value="1"/>
</dbReference>
<dbReference type="GO" id="GO:0009982">
    <property type="term" value="F:pseudouridine synthase activity"/>
    <property type="evidence" value="ECO:0007669"/>
    <property type="project" value="InterPro"/>
</dbReference>
<feature type="compositionally biased region" description="Basic and acidic residues" evidence="2">
    <location>
        <begin position="175"/>
        <end position="195"/>
    </location>
</feature>
<organism evidence="3 4">
    <name type="scientific">Manduca sexta</name>
    <name type="common">Tobacco hawkmoth</name>
    <name type="synonym">Tobacco hornworm</name>
    <dbReference type="NCBI Taxonomy" id="7130"/>
    <lineage>
        <taxon>Eukaryota</taxon>
        <taxon>Metazoa</taxon>
        <taxon>Ecdysozoa</taxon>
        <taxon>Arthropoda</taxon>
        <taxon>Hexapoda</taxon>
        <taxon>Insecta</taxon>
        <taxon>Pterygota</taxon>
        <taxon>Neoptera</taxon>
        <taxon>Endopterygota</taxon>
        <taxon>Lepidoptera</taxon>
        <taxon>Glossata</taxon>
        <taxon>Ditrysia</taxon>
        <taxon>Bombycoidea</taxon>
        <taxon>Sphingidae</taxon>
        <taxon>Sphinginae</taxon>
        <taxon>Sphingini</taxon>
        <taxon>Manduca</taxon>
    </lineage>
</organism>
<dbReference type="GO" id="GO:0001522">
    <property type="term" value="P:pseudouridine synthesis"/>
    <property type="evidence" value="ECO:0007669"/>
    <property type="project" value="InterPro"/>
</dbReference>
<sequence>MLCRTYSMSGAYRRMCARPAELSWRRARYSDPRADLLLSDIDHIRGCTTTAELEDGKYKALIITLTLPPSCYATMALRELLKMDTSSATHAQKDQQQKRKADLEIRQAKRAKKAEAKLSEGEGTQAEKGEEVGEQAETAVKEEVAEGQVENDEKVGESEDGVVPKVESQADEAMPEVKDTVYGSKDQEAEIKTEE</sequence>
<keyword evidence="1" id="KW-0819">tRNA processing</keyword>
<proteinExistence type="predicted"/>